<protein>
    <submittedName>
        <fullName evidence="2">Uncharacterized protein</fullName>
    </submittedName>
</protein>
<feature type="compositionally biased region" description="Polar residues" evidence="1">
    <location>
        <begin position="32"/>
        <end position="53"/>
    </location>
</feature>
<dbReference type="Proteomes" id="UP000054248">
    <property type="component" value="Unassembled WGS sequence"/>
</dbReference>
<sequence>MNLTSCLLTGSRHALRGRGSVRSSKLLAGTQRPVQRTMPISSPNKSSFSTRSILSSVNSPLTSKRRGRGSYLREFEKALNTSKILSHTMPIENGTCSAAAAPRPWTSFKRFSSTVAPLSFFPTLT</sequence>
<evidence type="ECO:0000313" key="3">
    <source>
        <dbReference type="Proteomes" id="UP000054248"/>
    </source>
</evidence>
<name>A0A0C3KQR3_9AGAM</name>
<evidence type="ECO:0000313" key="2">
    <source>
        <dbReference type="EMBL" id="KIO23753.1"/>
    </source>
</evidence>
<organism evidence="2 3">
    <name type="scientific">Tulasnella calospora MUT 4182</name>
    <dbReference type="NCBI Taxonomy" id="1051891"/>
    <lineage>
        <taxon>Eukaryota</taxon>
        <taxon>Fungi</taxon>
        <taxon>Dikarya</taxon>
        <taxon>Basidiomycota</taxon>
        <taxon>Agaricomycotina</taxon>
        <taxon>Agaricomycetes</taxon>
        <taxon>Cantharellales</taxon>
        <taxon>Tulasnellaceae</taxon>
        <taxon>Tulasnella</taxon>
    </lineage>
</organism>
<gene>
    <name evidence="2" type="ORF">M407DRAFT_107258</name>
</gene>
<reference evidence="2 3" key="1">
    <citation type="submission" date="2014-04" db="EMBL/GenBank/DDBJ databases">
        <authorList>
            <consortium name="DOE Joint Genome Institute"/>
            <person name="Kuo A."/>
            <person name="Girlanda M."/>
            <person name="Perotto S."/>
            <person name="Kohler A."/>
            <person name="Nagy L.G."/>
            <person name="Floudas D."/>
            <person name="Copeland A."/>
            <person name="Barry K.W."/>
            <person name="Cichocki N."/>
            <person name="Veneault-Fourrey C."/>
            <person name="LaButti K."/>
            <person name="Lindquist E.A."/>
            <person name="Lipzen A."/>
            <person name="Lundell T."/>
            <person name="Morin E."/>
            <person name="Murat C."/>
            <person name="Sun H."/>
            <person name="Tunlid A."/>
            <person name="Henrissat B."/>
            <person name="Grigoriev I.V."/>
            <person name="Hibbett D.S."/>
            <person name="Martin F."/>
            <person name="Nordberg H.P."/>
            <person name="Cantor M.N."/>
            <person name="Hua S.X."/>
        </authorList>
    </citation>
    <scope>NUCLEOTIDE SEQUENCE [LARGE SCALE GENOMIC DNA]</scope>
    <source>
        <strain evidence="2 3">MUT 4182</strain>
    </source>
</reference>
<reference evidence="3" key="2">
    <citation type="submission" date="2015-01" db="EMBL/GenBank/DDBJ databases">
        <title>Evolutionary Origins and Diversification of the Mycorrhizal Mutualists.</title>
        <authorList>
            <consortium name="DOE Joint Genome Institute"/>
            <consortium name="Mycorrhizal Genomics Consortium"/>
            <person name="Kohler A."/>
            <person name="Kuo A."/>
            <person name="Nagy L.G."/>
            <person name="Floudas D."/>
            <person name="Copeland A."/>
            <person name="Barry K.W."/>
            <person name="Cichocki N."/>
            <person name="Veneault-Fourrey C."/>
            <person name="LaButti K."/>
            <person name="Lindquist E.A."/>
            <person name="Lipzen A."/>
            <person name="Lundell T."/>
            <person name="Morin E."/>
            <person name="Murat C."/>
            <person name="Riley R."/>
            <person name="Ohm R."/>
            <person name="Sun H."/>
            <person name="Tunlid A."/>
            <person name="Henrissat B."/>
            <person name="Grigoriev I.V."/>
            <person name="Hibbett D.S."/>
            <person name="Martin F."/>
        </authorList>
    </citation>
    <scope>NUCLEOTIDE SEQUENCE [LARGE SCALE GENOMIC DNA]</scope>
    <source>
        <strain evidence="3">MUT 4182</strain>
    </source>
</reference>
<accession>A0A0C3KQR3</accession>
<keyword evidence="3" id="KW-1185">Reference proteome</keyword>
<feature type="region of interest" description="Disordered" evidence="1">
    <location>
        <begin position="25"/>
        <end position="53"/>
    </location>
</feature>
<proteinExistence type="predicted"/>
<dbReference type="AlphaFoldDB" id="A0A0C3KQR3"/>
<dbReference type="EMBL" id="KN823077">
    <property type="protein sequence ID" value="KIO23753.1"/>
    <property type="molecule type" value="Genomic_DNA"/>
</dbReference>
<evidence type="ECO:0000256" key="1">
    <source>
        <dbReference type="SAM" id="MobiDB-lite"/>
    </source>
</evidence>
<dbReference type="HOGENOM" id="CLU_1994283_0_0_1"/>